<reference evidence="8 9" key="1">
    <citation type="submission" date="2019-03" db="EMBL/GenBank/DDBJ databases">
        <title>Single cell metagenomics reveals metabolic interactions within the superorganism composed of flagellate Streblomastix strix and complex community of Bacteroidetes bacteria on its surface.</title>
        <authorList>
            <person name="Treitli S.C."/>
            <person name="Kolisko M."/>
            <person name="Husnik F."/>
            <person name="Keeling P."/>
            <person name="Hampl V."/>
        </authorList>
    </citation>
    <scope>NUCLEOTIDE SEQUENCE [LARGE SCALE GENOMIC DNA]</scope>
    <source>
        <strain evidence="8">St1</strain>
    </source>
</reference>
<protein>
    <recommendedName>
        <fullName evidence="6">1,4-dihydroxy-2-naphthoate octaprenyltransferase</fullName>
        <ecNumber evidence="6">2.5.1.74</ecNumber>
    </recommendedName>
</protein>
<evidence type="ECO:0000313" key="9">
    <source>
        <dbReference type="Proteomes" id="UP000324575"/>
    </source>
</evidence>
<comment type="subcellular location">
    <subcellularLocation>
        <location evidence="1">Membrane</location>
        <topology evidence="1">Multi-pass membrane protein</topology>
    </subcellularLocation>
</comment>
<dbReference type="InterPro" id="IPR026046">
    <property type="entry name" value="UBIAD1"/>
</dbReference>
<comment type="caution">
    <text evidence="8">The sequence shown here is derived from an EMBL/GenBank/DDBJ whole genome shotgun (WGS) entry which is preliminary data.</text>
</comment>
<proteinExistence type="predicted"/>
<evidence type="ECO:0000256" key="7">
    <source>
        <dbReference type="SAM" id="Phobius"/>
    </source>
</evidence>
<evidence type="ECO:0000313" key="8">
    <source>
        <dbReference type="EMBL" id="KAA6299876.1"/>
    </source>
</evidence>
<evidence type="ECO:0000256" key="3">
    <source>
        <dbReference type="ARBA" id="ARBA00022692"/>
    </source>
</evidence>
<keyword evidence="3 7" id="KW-0812">Transmembrane</keyword>
<evidence type="ECO:0000256" key="4">
    <source>
        <dbReference type="ARBA" id="ARBA00022989"/>
    </source>
</evidence>
<dbReference type="InterPro" id="IPR000537">
    <property type="entry name" value="UbiA_prenyltransferase"/>
</dbReference>
<dbReference type="PANTHER" id="PTHR13929">
    <property type="entry name" value="1,4-DIHYDROXY-2-NAPHTHOATE OCTAPRENYLTRANSFERASE"/>
    <property type="match status" value="1"/>
</dbReference>
<evidence type="ECO:0000256" key="2">
    <source>
        <dbReference type="ARBA" id="ARBA00022679"/>
    </source>
</evidence>
<feature type="transmembrane region" description="Helical" evidence="7">
    <location>
        <begin position="56"/>
        <end position="74"/>
    </location>
</feature>
<dbReference type="Proteomes" id="UP000324575">
    <property type="component" value="Unassembled WGS sequence"/>
</dbReference>
<dbReference type="EMBL" id="SNRX01000201">
    <property type="protein sequence ID" value="KAA6299876.1"/>
    <property type="molecule type" value="Genomic_DNA"/>
</dbReference>
<evidence type="ECO:0000256" key="5">
    <source>
        <dbReference type="ARBA" id="ARBA00023136"/>
    </source>
</evidence>
<dbReference type="GO" id="GO:0009234">
    <property type="term" value="P:menaquinone biosynthetic process"/>
    <property type="evidence" value="ECO:0007669"/>
    <property type="project" value="UniProtKB-UniRule"/>
</dbReference>
<dbReference type="GO" id="GO:0046428">
    <property type="term" value="F:1,4-dihydroxy-2-naphthoate polyprenyltransferase activity"/>
    <property type="evidence" value="ECO:0007669"/>
    <property type="project" value="UniProtKB-UniRule"/>
</dbReference>
<gene>
    <name evidence="8" type="ORF">EZS26_003985</name>
</gene>
<dbReference type="GO" id="GO:0016020">
    <property type="term" value="C:membrane"/>
    <property type="evidence" value="ECO:0007669"/>
    <property type="project" value="UniProtKB-SubCell"/>
</dbReference>
<keyword evidence="5 7" id="KW-0472">Membrane</keyword>
<dbReference type="CDD" id="cd13962">
    <property type="entry name" value="PT_UbiA_UBIAD1"/>
    <property type="match status" value="1"/>
</dbReference>
<evidence type="ECO:0000256" key="6">
    <source>
        <dbReference type="NCBIfam" id="TIGR00751"/>
    </source>
</evidence>
<feature type="transmembrane region" description="Helical" evidence="7">
    <location>
        <begin position="26"/>
        <end position="44"/>
    </location>
</feature>
<dbReference type="PROSITE" id="PS51257">
    <property type="entry name" value="PROKAR_LIPOPROTEIN"/>
    <property type="match status" value="1"/>
</dbReference>
<dbReference type="PANTHER" id="PTHR13929:SF0">
    <property type="entry name" value="UBIA PRENYLTRANSFERASE DOMAIN-CONTAINING PROTEIN 1"/>
    <property type="match status" value="1"/>
</dbReference>
<feature type="transmembrane region" description="Helical" evidence="7">
    <location>
        <begin position="80"/>
        <end position="103"/>
    </location>
</feature>
<dbReference type="EC" id="2.5.1.74" evidence="6"/>
<feature type="transmembrane region" description="Helical" evidence="7">
    <location>
        <begin position="150"/>
        <end position="166"/>
    </location>
</feature>
<dbReference type="NCBIfam" id="TIGR00751">
    <property type="entry name" value="menA"/>
    <property type="match status" value="1"/>
</dbReference>
<feature type="transmembrane region" description="Helical" evidence="7">
    <location>
        <begin position="124"/>
        <end position="144"/>
    </location>
</feature>
<organism evidence="8 9">
    <name type="scientific">Candidatus Ordinivivax streblomastigis</name>
    <dbReference type="NCBI Taxonomy" id="2540710"/>
    <lineage>
        <taxon>Bacteria</taxon>
        <taxon>Pseudomonadati</taxon>
        <taxon>Bacteroidota</taxon>
        <taxon>Bacteroidia</taxon>
        <taxon>Bacteroidales</taxon>
        <taxon>Candidatus Ordinivivax</taxon>
    </lineage>
</organism>
<accession>A0A5M8NS88</accession>
<keyword evidence="2 8" id="KW-0808">Transferase</keyword>
<evidence type="ECO:0000256" key="1">
    <source>
        <dbReference type="ARBA" id="ARBA00004141"/>
    </source>
</evidence>
<dbReference type="Pfam" id="PF01040">
    <property type="entry name" value="UbiA"/>
    <property type="match status" value="1"/>
</dbReference>
<dbReference type="AlphaFoldDB" id="A0A5M8NS88"/>
<keyword evidence="4 7" id="KW-1133">Transmembrane helix</keyword>
<dbReference type="GO" id="GO:0042371">
    <property type="term" value="P:vitamin K biosynthetic process"/>
    <property type="evidence" value="ECO:0007669"/>
    <property type="project" value="TreeGrafter"/>
</dbReference>
<sequence length="205" mass="23152">MKRGIAGILFAACVTGSCLLFYGGWELLFVGAFCFLFAYLYTGGPYPLSYYGAGDLLVIIFFGFVPVCGTYYVQTLTLTVDVWIASLVSGLTVNTLLIINNYRDRNTDKESNKRTLIVRLGEPFGRYLYLLTGLMASLLCLWFLADGHFYAAFLPQFYLIFHFMTWRKMVRIYTGKALNITFGETARNMLLMGLLLSAGWLLEGF</sequence>
<name>A0A5M8NS88_9BACT</name>